<name>A0AAW1DDK9_9HEMI</name>
<organism evidence="2 3">
    <name type="scientific">Rhynocoris fuscipes</name>
    <dbReference type="NCBI Taxonomy" id="488301"/>
    <lineage>
        <taxon>Eukaryota</taxon>
        <taxon>Metazoa</taxon>
        <taxon>Ecdysozoa</taxon>
        <taxon>Arthropoda</taxon>
        <taxon>Hexapoda</taxon>
        <taxon>Insecta</taxon>
        <taxon>Pterygota</taxon>
        <taxon>Neoptera</taxon>
        <taxon>Paraneoptera</taxon>
        <taxon>Hemiptera</taxon>
        <taxon>Heteroptera</taxon>
        <taxon>Panheteroptera</taxon>
        <taxon>Cimicomorpha</taxon>
        <taxon>Reduviidae</taxon>
        <taxon>Harpactorinae</taxon>
        <taxon>Harpactorini</taxon>
        <taxon>Rhynocoris</taxon>
    </lineage>
</organism>
<evidence type="ECO:0000313" key="3">
    <source>
        <dbReference type="Proteomes" id="UP001461498"/>
    </source>
</evidence>
<evidence type="ECO:0000313" key="2">
    <source>
        <dbReference type="EMBL" id="KAK9506634.1"/>
    </source>
</evidence>
<comment type="caution">
    <text evidence="2">The sequence shown here is derived from an EMBL/GenBank/DDBJ whole genome shotgun (WGS) entry which is preliminary data.</text>
</comment>
<feature type="region of interest" description="Disordered" evidence="1">
    <location>
        <begin position="1"/>
        <end position="21"/>
    </location>
</feature>
<sequence length="52" mass="6331">MEESRSLNKLYRSRSEGRRRVGRPGRRWLVKVEEDFRRMGMRTWHLIGITGK</sequence>
<dbReference type="EMBL" id="JAPXFL010000005">
    <property type="protein sequence ID" value="KAK9506634.1"/>
    <property type="molecule type" value="Genomic_DNA"/>
</dbReference>
<keyword evidence="3" id="KW-1185">Reference proteome</keyword>
<dbReference type="AlphaFoldDB" id="A0AAW1DDK9"/>
<protein>
    <submittedName>
        <fullName evidence="2">Uncharacterized protein</fullName>
    </submittedName>
</protein>
<proteinExistence type="predicted"/>
<evidence type="ECO:0000256" key="1">
    <source>
        <dbReference type="SAM" id="MobiDB-lite"/>
    </source>
</evidence>
<accession>A0AAW1DDK9</accession>
<dbReference type="Proteomes" id="UP001461498">
    <property type="component" value="Unassembled WGS sequence"/>
</dbReference>
<gene>
    <name evidence="2" type="ORF">O3M35_008529</name>
</gene>
<reference evidence="2 3" key="1">
    <citation type="submission" date="2022-12" db="EMBL/GenBank/DDBJ databases">
        <title>Chromosome-level genome assembly of true bugs.</title>
        <authorList>
            <person name="Ma L."/>
            <person name="Li H."/>
        </authorList>
    </citation>
    <scope>NUCLEOTIDE SEQUENCE [LARGE SCALE GENOMIC DNA]</scope>
    <source>
        <strain evidence="2">Lab_2022b</strain>
    </source>
</reference>